<comment type="function">
    <text evidence="9">Catalyzes the conversion of inosine 5'-phosphate (IMP) to xanthosine 5'-phosphate (XMP), the first committed and rate-limiting step in the de novo synthesis of guanine nucleotides, and therefore plays an important role in the regulation of cell growth.</text>
</comment>
<keyword evidence="8 13" id="KW-0129">CBS domain</keyword>
<dbReference type="NCBIfam" id="TIGR01302">
    <property type="entry name" value="IMP_dehydrog"/>
    <property type="match status" value="1"/>
</dbReference>
<organism evidence="16 17">
    <name type="scientific">Eiseniibacteriota bacterium</name>
    <dbReference type="NCBI Taxonomy" id="2212470"/>
    <lineage>
        <taxon>Bacteria</taxon>
        <taxon>Candidatus Eiseniibacteriota</taxon>
    </lineage>
</organism>
<feature type="active site" description="Proton acceptor" evidence="9 10">
    <location>
        <position position="403"/>
    </location>
</feature>
<keyword evidence="6 9" id="KW-0630">Potassium</keyword>
<dbReference type="SMART" id="SM01240">
    <property type="entry name" value="IMPDH"/>
    <property type="match status" value="1"/>
</dbReference>
<dbReference type="GO" id="GO:0006177">
    <property type="term" value="P:GMP biosynthetic process"/>
    <property type="evidence" value="ECO:0007669"/>
    <property type="project" value="UniProtKB-UniRule"/>
</dbReference>
<accession>A0A956LZJ7</accession>
<dbReference type="PROSITE" id="PS51371">
    <property type="entry name" value="CBS"/>
    <property type="match status" value="2"/>
</dbReference>
<dbReference type="CDD" id="cd00381">
    <property type="entry name" value="IMPDH"/>
    <property type="match status" value="1"/>
</dbReference>
<keyword evidence="9" id="KW-0658">Purine biosynthesis</keyword>
<feature type="domain" description="CBS" evidence="15">
    <location>
        <begin position="97"/>
        <end position="154"/>
    </location>
</feature>
<dbReference type="Gene3D" id="3.20.20.70">
    <property type="entry name" value="Aldolase class I"/>
    <property type="match status" value="1"/>
</dbReference>
<dbReference type="AlphaFoldDB" id="A0A956LZJ7"/>
<dbReference type="Pfam" id="PF00571">
    <property type="entry name" value="CBS"/>
    <property type="match status" value="2"/>
</dbReference>
<dbReference type="InterPro" id="IPR000644">
    <property type="entry name" value="CBS_dom"/>
</dbReference>
<keyword evidence="3 9" id="KW-0479">Metal-binding</keyword>
<dbReference type="CDD" id="cd04601">
    <property type="entry name" value="CBS_pair_IMPDH"/>
    <property type="match status" value="1"/>
</dbReference>
<dbReference type="HAMAP" id="MF_01964">
    <property type="entry name" value="IMPDH"/>
    <property type="match status" value="1"/>
</dbReference>
<comment type="catalytic activity">
    <reaction evidence="9">
        <text>IMP + NAD(+) + H2O = XMP + NADH + H(+)</text>
        <dbReference type="Rhea" id="RHEA:11708"/>
        <dbReference type="ChEBI" id="CHEBI:15377"/>
        <dbReference type="ChEBI" id="CHEBI:15378"/>
        <dbReference type="ChEBI" id="CHEBI:57464"/>
        <dbReference type="ChEBI" id="CHEBI:57540"/>
        <dbReference type="ChEBI" id="CHEBI:57945"/>
        <dbReference type="ChEBI" id="CHEBI:58053"/>
        <dbReference type="EC" id="1.1.1.205"/>
    </reaction>
</comment>
<gene>
    <name evidence="9 16" type="primary">guaB</name>
    <name evidence="16" type="ORF">KC729_04955</name>
</gene>
<feature type="binding site" evidence="9">
    <location>
        <position position="478"/>
    </location>
    <ligand>
        <name>K(+)</name>
        <dbReference type="ChEBI" id="CHEBI:29103"/>
        <note>ligand shared between two tetrameric partners</note>
    </ligand>
</feature>
<dbReference type="GO" id="GO:0046872">
    <property type="term" value="F:metal ion binding"/>
    <property type="evidence" value="ECO:0007669"/>
    <property type="project" value="UniProtKB-UniRule"/>
</dbReference>
<dbReference type="InterPro" id="IPR005990">
    <property type="entry name" value="IMP_DH"/>
</dbReference>
<feature type="binding site" evidence="9">
    <location>
        <position position="479"/>
    </location>
    <ligand>
        <name>K(+)</name>
        <dbReference type="ChEBI" id="CHEBI:29103"/>
        <note>ligand shared between two tetrameric partners</note>
    </ligand>
</feature>
<keyword evidence="7 9" id="KW-0560">Oxidoreductase</keyword>
<comment type="pathway">
    <text evidence="9">Purine metabolism; XMP biosynthesis via de novo pathway; XMP from IMP: step 1/1.</text>
</comment>
<comment type="caution">
    <text evidence="16">The sequence shown here is derived from an EMBL/GenBank/DDBJ whole genome shotgun (WGS) entry which is preliminary data.</text>
</comment>
<dbReference type="GO" id="GO:0003938">
    <property type="term" value="F:IMP dehydrogenase activity"/>
    <property type="evidence" value="ECO:0007669"/>
    <property type="project" value="UniProtKB-UniRule"/>
</dbReference>
<feature type="active site" description="Thioimidate intermediate" evidence="9 10">
    <location>
        <position position="307"/>
    </location>
</feature>
<feature type="binding site" description="in other chain" evidence="9 12">
    <location>
        <position position="304"/>
    </location>
    <ligand>
        <name>K(+)</name>
        <dbReference type="ChEBI" id="CHEBI:29103"/>
        <note>ligand shared between two tetrameric partners</note>
    </ligand>
</feature>
<evidence type="ECO:0000256" key="11">
    <source>
        <dbReference type="PIRSR" id="PIRSR000130-3"/>
    </source>
</evidence>
<feature type="binding site" evidence="9">
    <location>
        <position position="250"/>
    </location>
    <ligand>
        <name>NAD(+)</name>
        <dbReference type="ChEBI" id="CHEBI:57540"/>
    </ligand>
</feature>
<dbReference type="PANTHER" id="PTHR11911:SF111">
    <property type="entry name" value="INOSINE-5'-MONOPHOSPHATE DEHYDROGENASE"/>
    <property type="match status" value="1"/>
</dbReference>
<feature type="binding site" evidence="9">
    <location>
        <begin position="387"/>
        <end position="391"/>
    </location>
    <ligand>
        <name>IMP</name>
        <dbReference type="ChEBI" id="CHEBI:58053"/>
    </ligand>
</feature>
<comment type="activity regulation">
    <text evidence="9">Mycophenolic acid (MPA) is a non-competitive inhibitor that prevents formation of the closed enzyme conformation by binding to the same site as the amobile flap. In contrast, mizoribine monophosphate (MZP) is a competitive inhibitor that induces the closed conformation. MPA is a potent inhibitor of mammalian IMPDHs but a poor inhibitor of the bacterial enzymes. MZP is a more potent inhibitor of bacterial IMPDH.</text>
</comment>
<evidence type="ECO:0000256" key="6">
    <source>
        <dbReference type="ARBA" id="ARBA00022958"/>
    </source>
</evidence>
<evidence type="ECO:0000256" key="4">
    <source>
        <dbReference type="ARBA" id="ARBA00022737"/>
    </source>
</evidence>
<feature type="domain" description="CBS" evidence="15">
    <location>
        <begin position="156"/>
        <end position="213"/>
    </location>
</feature>
<reference evidence="16" key="2">
    <citation type="journal article" date="2021" name="Microbiome">
        <title>Successional dynamics and alternative stable states in a saline activated sludge microbial community over 9 years.</title>
        <authorList>
            <person name="Wang Y."/>
            <person name="Ye J."/>
            <person name="Ju F."/>
            <person name="Liu L."/>
            <person name="Boyd J.A."/>
            <person name="Deng Y."/>
            <person name="Parks D.H."/>
            <person name="Jiang X."/>
            <person name="Yin X."/>
            <person name="Woodcroft B.J."/>
            <person name="Tyson G.W."/>
            <person name="Hugenholtz P."/>
            <person name="Polz M.F."/>
            <person name="Zhang T."/>
        </authorList>
    </citation>
    <scope>NUCLEOTIDE SEQUENCE</scope>
    <source>
        <strain evidence="16">HKST-UBA01</strain>
    </source>
</reference>
<dbReference type="EMBL" id="JAGQHR010000097">
    <property type="protein sequence ID" value="MCA9727011.1"/>
    <property type="molecule type" value="Genomic_DNA"/>
</dbReference>
<dbReference type="PANTHER" id="PTHR11911">
    <property type="entry name" value="INOSINE-5-MONOPHOSPHATE DEHYDROGENASE RELATED"/>
    <property type="match status" value="1"/>
</dbReference>
<evidence type="ECO:0000256" key="1">
    <source>
        <dbReference type="ARBA" id="ARBA00005502"/>
    </source>
</evidence>
<feature type="binding site" evidence="11">
    <location>
        <begin position="250"/>
        <end position="252"/>
    </location>
    <ligand>
        <name>NAD(+)</name>
        <dbReference type="ChEBI" id="CHEBI:57540"/>
    </ligand>
</feature>
<sequence length="495" mass="53089">MPPSHDRVAAEGLTFDDVLLLPGRSEVVPSEVDVSVQLTTHLRLNIPLLSAAMDTVTESRLAIGLARAGGIGIIHKNLTIARQADEVDKVKRSESGMISDPITLPPDLPVGRALEVMARYRVSGVPITQDGRLVGILTNRDLRFIEDLTTPIARVMTSDRLVTVPVGTTLEDAKVILHKNRIEKLPVVDAQGMLRGLITVKDILKKMQYPNACVDPGGRLRVGAAIGTADDHLERAQELVRKGCDLLVLDSAHGHSIGVMNCLTRLRREFPDIDIVCGNIATREATRELCERGASLVKIGMGPGAICTTRVIAGIGVPQITAILDCAAEAARYDVHVVADGGVKYSGDVTKAIAAGAGAVMIGSLFAGTEESPGETVLYQGRAYKMYRGMGSIDAMRAGSGDRYFQLNSVAEEAVAETKLVAEGIEGRVPYKGNLSAVVFQLVGGLRAGMGYCGVRTVEQLRTQTKFIRMTSAGLRESHPHDITITKEAPNYKEQ</sequence>
<dbReference type="GO" id="GO:0006183">
    <property type="term" value="P:GTP biosynthetic process"/>
    <property type="evidence" value="ECO:0007669"/>
    <property type="project" value="TreeGrafter"/>
</dbReference>
<evidence type="ECO:0000256" key="14">
    <source>
        <dbReference type="RuleBase" id="RU003927"/>
    </source>
</evidence>
<dbReference type="InterPro" id="IPR001093">
    <property type="entry name" value="IMP_DH_GMPRt"/>
</dbReference>
<name>A0A956LZJ7_UNCEI</name>
<feature type="binding site" evidence="9">
    <location>
        <position position="477"/>
    </location>
    <ligand>
        <name>K(+)</name>
        <dbReference type="ChEBI" id="CHEBI:29103"/>
        <note>ligand shared between two tetrameric partners</note>
    </ligand>
</feature>
<feature type="binding site" description="in other chain" evidence="9 12">
    <location>
        <position position="302"/>
    </location>
    <ligand>
        <name>K(+)</name>
        <dbReference type="ChEBI" id="CHEBI:29103"/>
        <note>ligand shared between two tetrameric partners</note>
    </ligand>
</feature>
<feature type="binding site" description="in other chain" evidence="9 12">
    <location>
        <position position="307"/>
    </location>
    <ligand>
        <name>K(+)</name>
        <dbReference type="ChEBI" id="CHEBI:29103"/>
        <note>ligand shared between two tetrameric partners</note>
    </ligand>
</feature>
<evidence type="ECO:0000256" key="9">
    <source>
        <dbReference type="HAMAP-Rule" id="MF_01964"/>
    </source>
</evidence>
<dbReference type="SUPFAM" id="SSF51412">
    <property type="entry name" value="Inosine monophosphate dehydrogenase (IMPDH)"/>
    <property type="match status" value="1"/>
</dbReference>
<dbReference type="SMART" id="SM00116">
    <property type="entry name" value="CBS"/>
    <property type="match status" value="2"/>
</dbReference>
<keyword evidence="9 11" id="KW-0520">NAD</keyword>
<dbReference type="PIRSF" id="PIRSF000130">
    <property type="entry name" value="IMPDH"/>
    <property type="match status" value="1"/>
</dbReference>
<evidence type="ECO:0000256" key="10">
    <source>
        <dbReference type="PIRSR" id="PIRSR000130-1"/>
    </source>
</evidence>
<evidence type="ECO:0000256" key="2">
    <source>
        <dbReference type="ARBA" id="ARBA00011881"/>
    </source>
</evidence>
<comment type="subunit">
    <text evidence="2 9">Homotetramer.</text>
</comment>
<evidence type="ECO:0000256" key="7">
    <source>
        <dbReference type="ARBA" id="ARBA00023002"/>
    </source>
</evidence>
<dbReference type="FunFam" id="3.20.20.70:FF:000003">
    <property type="entry name" value="GMP reductase"/>
    <property type="match status" value="1"/>
</dbReference>
<evidence type="ECO:0000313" key="16">
    <source>
        <dbReference type="EMBL" id="MCA9727011.1"/>
    </source>
</evidence>
<reference evidence="16" key="1">
    <citation type="submission" date="2020-04" db="EMBL/GenBank/DDBJ databases">
        <authorList>
            <person name="Zhang T."/>
        </authorList>
    </citation>
    <scope>NUCLEOTIDE SEQUENCE</scope>
    <source>
        <strain evidence="16">HKST-UBA01</strain>
    </source>
</reference>
<feature type="binding site" evidence="9">
    <location>
        <begin position="363"/>
        <end position="364"/>
    </location>
    <ligand>
        <name>IMP</name>
        <dbReference type="ChEBI" id="CHEBI:58053"/>
    </ligand>
</feature>
<evidence type="ECO:0000256" key="5">
    <source>
        <dbReference type="ARBA" id="ARBA00022749"/>
    </source>
</evidence>
<proteinExistence type="inferred from homology"/>
<evidence type="ECO:0000256" key="8">
    <source>
        <dbReference type="ARBA" id="ARBA00023122"/>
    </source>
</evidence>
<dbReference type="GO" id="GO:0000166">
    <property type="term" value="F:nucleotide binding"/>
    <property type="evidence" value="ECO:0007669"/>
    <property type="project" value="UniProtKB-UniRule"/>
</dbReference>
<dbReference type="InterPro" id="IPR013785">
    <property type="entry name" value="Aldolase_TIM"/>
</dbReference>
<evidence type="ECO:0000256" key="3">
    <source>
        <dbReference type="ARBA" id="ARBA00022723"/>
    </source>
</evidence>
<comment type="cofactor">
    <cofactor evidence="9">
        <name>K(+)</name>
        <dbReference type="ChEBI" id="CHEBI:29103"/>
    </cofactor>
</comment>
<evidence type="ECO:0000313" key="17">
    <source>
        <dbReference type="Proteomes" id="UP000697710"/>
    </source>
</evidence>
<dbReference type="EC" id="1.1.1.205" evidence="9"/>
<evidence type="ECO:0000256" key="12">
    <source>
        <dbReference type="PIRSR" id="PIRSR000130-4"/>
    </source>
</evidence>
<protein>
    <recommendedName>
        <fullName evidence="9">Inosine-5'-monophosphate dehydrogenase</fullName>
        <shortName evidence="9">IMP dehydrogenase</shortName>
        <shortName evidence="9">IMPD</shortName>
        <shortName evidence="9">IMPDH</shortName>
        <ecNumber evidence="9">1.1.1.205</ecNumber>
    </recommendedName>
</protein>
<comment type="similarity">
    <text evidence="1 9 14">Belongs to the IMPDH/GMPR family.</text>
</comment>
<evidence type="ECO:0000259" key="15">
    <source>
        <dbReference type="PROSITE" id="PS51371"/>
    </source>
</evidence>
<feature type="binding site" evidence="9 11">
    <location>
        <begin position="300"/>
        <end position="302"/>
    </location>
    <ligand>
        <name>NAD(+)</name>
        <dbReference type="ChEBI" id="CHEBI:57540"/>
    </ligand>
</feature>
<feature type="binding site" evidence="9">
    <location>
        <position position="423"/>
    </location>
    <ligand>
        <name>IMP</name>
        <dbReference type="ChEBI" id="CHEBI:58053"/>
    </ligand>
</feature>
<evidence type="ECO:0000256" key="13">
    <source>
        <dbReference type="PROSITE-ProRule" id="PRU00703"/>
    </source>
</evidence>
<dbReference type="Pfam" id="PF00478">
    <property type="entry name" value="IMPDH"/>
    <property type="match status" value="1"/>
</dbReference>
<feature type="binding site" evidence="9">
    <location>
        <begin position="340"/>
        <end position="342"/>
    </location>
    <ligand>
        <name>IMP</name>
        <dbReference type="ChEBI" id="CHEBI:58053"/>
    </ligand>
</feature>
<dbReference type="SUPFAM" id="SSF54631">
    <property type="entry name" value="CBS-domain pair"/>
    <property type="match status" value="1"/>
</dbReference>
<dbReference type="Proteomes" id="UP000697710">
    <property type="component" value="Unassembled WGS sequence"/>
</dbReference>
<comment type="caution">
    <text evidence="9">Lacks conserved residue(s) required for the propagation of feature annotation.</text>
</comment>
<dbReference type="InterPro" id="IPR046342">
    <property type="entry name" value="CBS_dom_sf"/>
</dbReference>
<keyword evidence="4" id="KW-0677">Repeat</keyword>
<keyword evidence="5 9" id="KW-0332">GMP biosynthesis</keyword>